<feature type="compositionally biased region" description="Polar residues" evidence="1">
    <location>
        <begin position="97"/>
        <end position="117"/>
    </location>
</feature>
<proteinExistence type="predicted"/>
<accession>A0A803PVH7</accession>
<dbReference type="OMA" id="REMPTFL"/>
<dbReference type="Gramene" id="evm.model.06.1674">
    <property type="protein sequence ID" value="cds.evm.model.06.1674"/>
    <property type="gene ID" value="evm.TU.06.1674"/>
</dbReference>
<keyword evidence="4" id="KW-1185">Reference proteome</keyword>
<dbReference type="Proteomes" id="UP000596661">
    <property type="component" value="Chromosome 6"/>
</dbReference>
<evidence type="ECO:0000256" key="1">
    <source>
        <dbReference type="SAM" id="MobiDB-lite"/>
    </source>
</evidence>
<evidence type="ECO:0000313" key="4">
    <source>
        <dbReference type="Proteomes" id="UP000596661"/>
    </source>
</evidence>
<dbReference type="PANTHER" id="PTHR35499">
    <property type="entry name" value="OS05G0128300 PROTEIN"/>
    <property type="match status" value="1"/>
</dbReference>
<feature type="domain" description="DUF3741" evidence="2">
    <location>
        <begin position="78"/>
        <end position="93"/>
    </location>
</feature>
<feature type="compositionally biased region" description="Low complexity" evidence="1">
    <location>
        <begin position="1"/>
        <end position="21"/>
    </location>
</feature>
<dbReference type="RefSeq" id="XP_030503255.1">
    <property type="nucleotide sequence ID" value="XM_030647395.2"/>
</dbReference>
<dbReference type="OrthoDB" id="1924799at2759"/>
<feature type="region of interest" description="Disordered" evidence="1">
    <location>
        <begin position="93"/>
        <end position="133"/>
    </location>
</feature>
<gene>
    <name evidence="3" type="primary">LOC115718585</name>
</gene>
<dbReference type="PANTHER" id="PTHR35499:SF1">
    <property type="entry name" value="DUF3741 DOMAIN-CONTAINING PROTEIN"/>
    <property type="match status" value="1"/>
</dbReference>
<reference evidence="3" key="2">
    <citation type="submission" date="2021-03" db="UniProtKB">
        <authorList>
            <consortium name="EnsemblPlants"/>
        </authorList>
    </citation>
    <scope>IDENTIFICATION</scope>
</reference>
<feature type="region of interest" description="Disordered" evidence="1">
    <location>
        <begin position="160"/>
        <end position="244"/>
    </location>
</feature>
<dbReference type="EMBL" id="UZAU01000616">
    <property type="status" value="NOT_ANNOTATED_CDS"/>
    <property type="molecule type" value="Genomic_DNA"/>
</dbReference>
<protein>
    <recommendedName>
        <fullName evidence="2">DUF3741 domain-containing protein</fullName>
    </recommendedName>
</protein>
<dbReference type="AlphaFoldDB" id="A0A803PVH7"/>
<reference evidence="3" key="1">
    <citation type="submission" date="2018-11" db="EMBL/GenBank/DDBJ databases">
        <authorList>
            <person name="Grassa J C."/>
        </authorList>
    </citation>
    <scope>NUCLEOTIDE SEQUENCE [LARGE SCALE GENOMIC DNA]</scope>
</reference>
<sequence>MKLFLSSSSSSPSLSSSSPTSFDTRIYNSKTAATAGCIAGILRRILCSGTLPTHPSDQTTEETNFLEFDSKAITTPGTPGLVARLMGLDSLPELGSDWTQQRPQNSISRSRSMNSAERVSGLDDSKHRRVKSTTSFREMPEFLELESEEFFILSFENVNERKGTRPKEAKRKKGFGELKQRKEKKSEGVENGEEEGRKVLRDLNGKELQNSNIRRRRRSTKDNSNNNVKRQVVSDQNKKKERKENIKKIQGVRTVEEQPDHQRCTSEDASPVSVLDCGQFHIDPKIPISVTEVDYCSSTTSSSRRKLSMEIKNRKKLCPRRDNNLISEERQTERKHLWSRKEQSHDDTQECSDILDEICRMSETELVKSNWVQRWSFNQEDFKSICEELESKILGQLVEEMVDQI</sequence>
<evidence type="ECO:0000259" key="2">
    <source>
        <dbReference type="Pfam" id="PF14383"/>
    </source>
</evidence>
<dbReference type="EnsemblPlants" id="evm.model.06.1674">
    <property type="protein sequence ID" value="cds.evm.model.06.1674"/>
    <property type="gene ID" value="evm.TU.06.1674"/>
</dbReference>
<name>A0A803PVH7_CANSA</name>
<feature type="compositionally biased region" description="Basic and acidic residues" evidence="1">
    <location>
        <begin position="174"/>
        <end position="205"/>
    </location>
</feature>
<evidence type="ECO:0000313" key="3">
    <source>
        <dbReference type="EnsemblPlants" id="cds.evm.model.06.1674"/>
    </source>
</evidence>
<dbReference type="KEGG" id="csav:115718585"/>
<dbReference type="InterPro" id="IPR032795">
    <property type="entry name" value="DUF3741-assoc"/>
</dbReference>
<dbReference type="Pfam" id="PF14383">
    <property type="entry name" value="VARLMGL"/>
    <property type="match status" value="1"/>
</dbReference>
<organism evidence="3 4">
    <name type="scientific">Cannabis sativa</name>
    <name type="common">Hemp</name>
    <name type="synonym">Marijuana</name>
    <dbReference type="NCBI Taxonomy" id="3483"/>
    <lineage>
        <taxon>Eukaryota</taxon>
        <taxon>Viridiplantae</taxon>
        <taxon>Streptophyta</taxon>
        <taxon>Embryophyta</taxon>
        <taxon>Tracheophyta</taxon>
        <taxon>Spermatophyta</taxon>
        <taxon>Magnoliopsida</taxon>
        <taxon>eudicotyledons</taxon>
        <taxon>Gunneridae</taxon>
        <taxon>Pentapetalae</taxon>
        <taxon>rosids</taxon>
        <taxon>fabids</taxon>
        <taxon>Rosales</taxon>
        <taxon>Cannabaceae</taxon>
        <taxon>Cannabis</taxon>
    </lineage>
</organism>
<feature type="compositionally biased region" description="Polar residues" evidence="1">
    <location>
        <begin position="222"/>
        <end position="235"/>
    </location>
</feature>
<feature type="region of interest" description="Disordered" evidence="1">
    <location>
        <begin position="1"/>
        <end position="22"/>
    </location>
</feature>
<dbReference type="GeneID" id="115718585"/>